<dbReference type="EMBL" id="JAYWLC010000003">
    <property type="protein sequence ID" value="MER5171266.1"/>
    <property type="molecule type" value="Genomic_DNA"/>
</dbReference>
<dbReference type="InterPro" id="IPR050904">
    <property type="entry name" value="Adhesion/Biosynth-related"/>
</dbReference>
<dbReference type="PANTHER" id="PTHR10900">
    <property type="entry name" value="PERIOSTIN-RELATED"/>
    <property type="match status" value="1"/>
</dbReference>
<protein>
    <submittedName>
        <fullName evidence="3">Fasciclin domain-containing protein</fullName>
    </submittedName>
</protein>
<comment type="caution">
    <text evidence="3">The sequence shown here is derived from an EMBL/GenBank/DDBJ whole genome shotgun (WGS) entry which is preliminary data.</text>
</comment>
<reference evidence="3 4" key="1">
    <citation type="submission" date="2024-06" db="EMBL/GenBank/DDBJ databases">
        <title>Thioclava kandeliae sp. nov. from a rhizosphere soil sample of Kandelia candel in a mangrove.</title>
        <authorList>
            <person name="Mu T."/>
        </authorList>
    </citation>
    <scope>NUCLEOTIDE SEQUENCE [LARGE SCALE GENOMIC DNA]</scope>
    <source>
        <strain evidence="3 4">CPCC 100088</strain>
    </source>
</reference>
<name>A0ABV1SEE3_9RHOB</name>
<proteinExistence type="predicted"/>
<dbReference type="InterPro" id="IPR036378">
    <property type="entry name" value="FAS1_dom_sf"/>
</dbReference>
<dbReference type="PROSITE" id="PS50213">
    <property type="entry name" value="FAS1"/>
    <property type="match status" value="1"/>
</dbReference>
<dbReference type="InterPro" id="IPR000782">
    <property type="entry name" value="FAS1_domain"/>
</dbReference>
<dbReference type="Proteomes" id="UP001438953">
    <property type="component" value="Unassembled WGS sequence"/>
</dbReference>
<organism evidence="3 4">
    <name type="scientific">Thioclava kandeliae</name>
    <dbReference type="NCBI Taxonomy" id="3070818"/>
    <lineage>
        <taxon>Bacteria</taxon>
        <taxon>Pseudomonadati</taxon>
        <taxon>Pseudomonadota</taxon>
        <taxon>Alphaproteobacteria</taxon>
        <taxon>Rhodobacterales</taxon>
        <taxon>Paracoccaceae</taxon>
        <taxon>Thioclava</taxon>
    </lineage>
</organism>
<dbReference type="SUPFAM" id="SSF82153">
    <property type="entry name" value="FAS1 domain"/>
    <property type="match status" value="1"/>
</dbReference>
<evidence type="ECO:0000259" key="2">
    <source>
        <dbReference type="PROSITE" id="PS50213"/>
    </source>
</evidence>
<dbReference type="PANTHER" id="PTHR10900:SF77">
    <property type="entry name" value="FI19380P1"/>
    <property type="match status" value="1"/>
</dbReference>
<evidence type="ECO:0000256" key="1">
    <source>
        <dbReference type="SAM" id="SignalP"/>
    </source>
</evidence>
<evidence type="ECO:0000313" key="4">
    <source>
        <dbReference type="Proteomes" id="UP001438953"/>
    </source>
</evidence>
<dbReference type="Pfam" id="PF02469">
    <property type="entry name" value="Fasciclin"/>
    <property type="match status" value="1"/>
</dbReference>
<dbReference type="SMART" id="SM00554">
    <property type="entry name" value="FAS1"/>
    <property type="match status" value="1"/>
</dbReference>
<dbReference type="RefSeq" id="WP_350935505.1">
    <property type="nucleotide sequence ID" value="NZ_JAYWLC010000003.1"/>
</dbReference>
<evidence type="ECO:0000313" key="3">
    <source>
        <dbReference type="EMBL" id="MER5171266.1"/>
    </source>
</evidence>
<sequence length="178" mass="18127">MSIKTTALATAAALALFAPAAFADHHTGEKPIADAAAASDDFKTLAAAVDAAGLTETLNGDGPFTVFAPTDEAFAALPAGTVDTLLEPANKAKLTSILTCHVVDKEVMSAALTKMIDDNNGTAEIPTLGDCTLQAMVKDGKVMIEDPAGDMVEVTKADIEESNGVIHAIDGVLMPASS</sequence>
<dbReference type="Gene3D" id="2.30.180.10">
    <property type="entry name" value="FAS1 domain"/>
    <property type="match status" value="1"/>
</dbReference>
<gene>
    <name evidence="3" type="ORF">VSX56_05695</name>
</gene>
<feature type="domain" description="FAS1" evidence="2">
    <location>
        <begin position="29"/>
        <end position="173"/>
    </location>
</feature>
<feature type="signal peptide" evidence="1">
    <location>
        <begin position="1"/>
        <end position="23"/>
    </location>
</feature>
<feature type="chain" id="PRO_5047418451" evidence="1">
    <location>
        <begin position="24"/>
        <end position="178"/>
    </location>
</feature>
<keyword evidence="4" id="KW-1185">Reference proteome</keyword>
<accession>A0ABV1SEE3</accession>
<keyword evidence="1" id="KW-0732">Signal</keyword>